<reference evidence="3" key="2">
    <citation type="submission" date="2012-08" db="EMBL/GenBank/DDBJ databases">
        <title>Finished genome of Desulfosporosinus meridiei DSM 13257.</title>
        <authorList>
            <person name="Huntemann M."/>
            <person name="Wei C.-L."/>
            <person name="Han J."/>
            <person name="Detter J.C."/>
            <person name="Han C."/>
            <person name="Davenport K."/>
            <person name="Daligault H."/>
            <person name="Erkkila T."/>
            <person name="Gu W."/>
            <person name="Munk A.C.C."/>
            <person name="Teshima H."/>
            <person name="Xu Y."/>
            <person name="Chain P."/>
            <person name="Tapia R."/>
            <person name="Chen A."/>
            <person name="Krypides N."/>
            <person name="Mavromatis K."/>
            <person name="Markowitz V."/>
            <person name="Szeto E."/>
            <person name="Ivanova N."/>
            <person name="Mikhailova N."/>
            <person name="Ovchinnikova G."/>
            <person name="Pagani I."/>
            <person name="Pati A."/>
            <person name="Goodwin L."/>
            <person name="Peters L."/>
            <person name="Pitluck S."/>
            <person name="Woyke T."/>
            <person name="Pester M."/>
            <person name="Spring S."/>
            <person name="Ollivier B."/>
            <person name="Rattei T."/>
            <person name="Klenk H.-P."/>
            <person name="Wagner M."/>
            <person name="Loy A."/>
        </authorList>
    </citation>
    <scope>NUCLEOTIDE SEQUENCE [LARGE SCALE GENOMIC DNA]</scope>
    <source>
        <strain evidence="3">ATCC BAA-275 / DSM 13257 / NCIMB 13706 / S10</strain>
    </source>
</reference>
<dbReference type="STRING" id="768704.Desmer_1310"/>
<dbReference type="KEGG" id="dmi:Desmer_1310"/>
<protein>
    <submittedName>
        <fullName evidence="2">Aerobic-type carbon monoxide dehydrogenase, large subunit CoxL/CutL-like protein</fullName>
    </submittedName>
</protein>
<dbReference type="AlphaFoldDB" id="J7IXA2"/>
<accession>J7IXA2</accession>
<proteinExistence type="predicted"/>
<dbReference type="PANTHER" id="PTHR11908:SF157">
    <property type="entry name" value="XANTHINE DEHYDROGENASE SUBUNIT D-RELATED"/>
    <property type="match status" value="1"/>
</dbReference>
<dbReference type="PANTHER" id="PTHR11908">
    <property type="entry name" value="XANTHINE DEHYDROGENASE"/>
    <property type="match status" value="1"/>
</dbReference>
<evidence type="ECO:0000259" key="1">
    <source>
        <dbReference type="Pfam" id="PF20256"/>
    </source>
</evidence>
<sequence length="334" mass="35063">MKKRGIGLGCSWYGTGYGNGFPDVSSAFVEIHDDGSATVLTGAVDVGQGSNSIFAQIAAEELGLEAQDICVYSGDTDATPDSGTTAATRQTYNTGNAVLKAVRQAKSSLLVYAAREFSCPTPEGIELKEGFIGVKGDPTRKMLLADLVFQARLRGERFISAESSTARSTPVDPETGQGAPYWPYSFGCQSAEVEVDTETGMVQVLKVVAVHDVGKALNPTQVEGQIAGGVTQGIGYALLEELELHEGKIKNPAFSSYLIPTALDVPNIEAFFVEDAESTGPFGAKGLGEPAMLPTVAAIINAIDDAVGVRITSIPATPEKILKALAEKNGEVNR</sequence>
<dbReference type="InterPro" id="IPR037165">
    <property type="entry name" value="AldOxase/xan_DH_Mopterin-bd_sf"/>
</dbReference>
<dbReference type="RefSeq" id="WP_014902240.1">
    <property type="nucleotide sequence ID" value="NC_018515.1"/>
</dbReference>
<dbReference type="GO" id="GO:0005506">
    <property type="term" value="F:iron ion binding"/>
    <property type="evidence" value="ECO:0007669"/>
    <property type="project" value="InterPro"/>
</dbReference>
<dbReference type="GO" id="GO:0016491">
    <property type="term" value="F:oxidoreductase activity"/>
    <property type="evidence" value="ECO:0007669"/>
    <property type="project" value="InterPro"/>
</dbReference>
<organism evidence="2 3">
    <name type="scientific">Desulfosporosinus meridiei (strain ATCC BAA-275 / DSM 13257 / KCTC 12902 / NCIMB 13706 / S10)</name>
    <dbReference type="NCBI Taxonomy" id="768704"/>
    <lineage>
        <taxon>Bacteria</taxon>
        <taxon>Bacillati</taxon>
        <taxon>Bacillota</taxon>
        <taxon>Clostridia</taxon>
        <taxon>Eubacteriales</taxon>
        <taxon>Desulfitobacteriaceae</taxon>
        <taxon>Desulfosporosinus</taxon>
    </lineage>
</organism>
<dbReference type="Proteomes" id="UP000005262">
    <property type="component" value="Chromosome"/>
</dbReference>
<dbReference type="InterPro" id="IPR046867">
    <property type="entry name" value="AldOxase/xan_DH_MoCoBD2"/>
</dbReference>
<dbReference type="eggNOG" id="COG1529">
    <property type="taxonomic scope" value="Bacteria"/>
</dbReference>
<gene>
    <name evidence="2" type="ordered locus">Desmer_1310</name>
</gene>
<feature type="domain" description="Aldehyde oxidase/xanthine dehydrogenase second molybdopterin binding" evidence="1">
    <location>
        <begin position="2"/>
        <end position="266"/>
    </location>
</feature>
<keyword evidence="3" id="KW-1185">Reference proteome</keyword>
<evidence type="ECO:0000313" key="2">
    <source>
        <dbReference type="EMBL" id="AFQ43321.1"/>
    </source>
</evidence>
<dbReference type="HOGENOM" id="CLU_001681_5_0_9"/>
<dbReference type="SUPFAM" id="SSF56003">
    <property type="entry name" value="Molybdenum cofactor-binding domain"/>
    <property type="match status" value="1"/>
</dbReference>
<reference evidence="2 3" key="1">
    <citation type="journal article" date="2012" name="J. Bacteriol.">
        <title>Complete genome sequences of Desulfosporosinus orientis DSM765T, Desulfosporosinus youngiae DSM17734T, Desulfosporosinus meridiei DSM13257T, and Desulfosporosinus acidiphilus DSM22704T.</title>
        <authorList>
            <person name="Pester M."/>
            <person name="Brambilla E."/>
            <person name="Alazard D."/>
            <person name="Rattei T."/>
            <person name="Weinmaier T."/>
            <person name="Han J."/>
            <person name="Lucas S."/>
            <person name="Lapidus A."/>
            <person name="Cheng J.F."/>
            <person name="Goodwin L."/>
            <person name="Pitluck S."/>
            <person name="Peters L."/>
            <person name="Ovchinnikova G."/>
            <person name="Teshima H."/>
            <person name="Detter J.C."/>
            <person name="Han C.S."/>
            <person name="Tapia R."/>
            <person name="Land M.L."/>
            <person name="Hauser L."/>
            <person name="Kyrpides N.C."/>
            <person name="Ivanova N.N."/>
            <person name="Pagani I."/>
            <person name="Huntmann M."/>
            <person name="Wei C.L."/>
            <person name="Davenport K.W."/>
            <person name="Daligault H."/>
            <person name="Chain P.S."/>
            <person name="Chen A."/>
            <person name="Mavromatis K."/>
            <person name="Markowitz V."/>
            <person name="Szeto E."/>
            <person name="Mikhailova N."/>
            <person name="Pati A."/>
            <person name="Wagner M."/>
            <person name="Woyke T."/>
            <person name="Ollivier B."/>
            <person name="Klenk H.P."/>
            <person name="Spring S."/>
            <person name="Loy A."/>
        </authorList>
    </citation>
    <scope>NUCLEOTIDE SEQUENCE [LARGE SCALE GENOMIC DNA]</scope>
    <source>
        <strain evidence="3">ATCC BAA-275 / DSM 13257 / NCIMB 13706 / S10</strain>
    </source>
</reference>
<dbReference type="EMBL" id="CP003629">
    <property type="protein sequence ID" value="AFQ43321.1"/>
    <property type="molecule type" value="Genomic_DNA"/>
</dbReference>
<evidence type="ECO:0000313" key="3">
    <source>
        <dbReference type="Proteomes" id="UP000005262"/>
    </source>
</evidence>
<dbReference type="Pfam" id="PF20256">
    <property type="entry name" value="MoCoBD_2"/>
    <property type="match status" value="1"/>
</dbReference>
<name>J7IXA2_DESMD</name>
<dbReference type="InterPro" id="IPR016208">
    <property type="entry name" value="Ald_Oxase/xanthine_DH-like"/>
</dbReference>
<dbReference type="Gene3D" id="3.30.365.10">
    <property type="entry name" value="Aldehyde oxidase/xanthine dehydrogenase, molybdopterin binding domain"/>
    <property type="match status" value="2"/>
</dbReference>